<dbReference type="EMBL" id="KN847333">
    <property type="protein sequence ID" value="KIW46728.1"/>
    <property type="molecule type" value="Genomic_DNA"/>
</dbReference>
<dbReference type="RefSeq" id="XP_016266944.1">
    <property type="nucleotide sequence ID" value="XM_016403047.1"/>
</dbReference>
<feature type="compositionally biased region" description="Basic residues" evidence="3">
    <location>
        <begin position="193"/>
        <end position="204"/>
    </location>
</feature>
<sequence>MEYSTLEARLASFEPPSKRSKLGWPHKTPTPDELAKAGFYYKPSSESNDNTICFMCGRFLDGWEPDDDPIQEHLKHSSDCAWAILMDAAQNVRLDINNMDDPTGEHHADARRATFGIGWPHESKRGWTCKTEKMVEAGWYYAPTPESDDFVSCTYCKLSLDGWEPKDNPFDEHYRRSPDCPFFHFAGTTAPSKRPKAKKGRASRSSRSSKVSTRLSTQSDNTTMLSEAPSLNDIPDLDESIDTSTTSVLSTMSVASTATTKGKRKGAGGRAKTTKSKKAKTTRSTKAKKTEPEPEPEVTPVELHATEVEIDDDKTPTQLQTQMQTQDEPEAESIPDVISQDPVLPSPKPTPRKEIEYPTLANSPGIRSTPRHLSPIGVPPQPSPTPVRTRATPSAKGTATSSRTAPRSIPHLQATPQATTESPYAAGRSPSTDIENAPPSARSASVRHALTSQTQTQTVPLAPSSPGEVVPAWEPADIELVFQPGTPQPADLLGLTGGKLSREEEQMTVQEWIGHVASQAESSLRAEAERVVGVFEREGQRAMGVLEAIKCV</sequence>
<protein>
    <recommendedName>
        <fullName evidence="6">BIR-domain-containing protein</fullName>
    </recommendedName>
</protein>
<evidence type="ECO:0000313" key="5">
    <source>
        <dbReference type="Proteomes" id="UP000053342"/>
    </source>
</evidence>
<evidence type="ECO:0000313" key="4">
    <source>
        <dbReference type="EMBL" id="KIW46728.1"/>
    </source>
</evidence>
<dbReference type="AlphaFoldDB" id="A0A0D2DU90"/>
<evidence type="ECO:0000256" key="2">
    <source>
        <dbReference type="ARBA" id="ARBA00022833"/>
    </source>
</evidence>
<dbReference type="GO" id="GO:0046872">
    <property type="term" value="F:metal ion binding"/>
    <property type="evidence" value="ECO:0007669"/>
    <property type="project" value="UniProtKB-KW"/>
</dbReference>
<dbReference type="PANTHER" id="PTHR46771:SF5">
    <property type="entry name" value="DETERIN"/>
    <property type="match status" value="1"/>
</dbReference>
<dbReference type="VEuPathDB" id="FungiDB:PV06_02374"/>
<evidence type="ECO:0008006" key="6">
    <source>
        <dbReference type="Google" id="ProtNLM"/>
    </source>
</evidence>
<feature type="compositionally biased region" description="Polar residues" evidence="3">
    <location>
        <begin position="450"/>
        <end position="459"/>
    </location>
</feature>
<dbReference type="HOGENOM" id="CLU_010318_1_0_1"/>
<dbReference type="CDD" id="cd00022">
    <property type="entry name" value="BIR"/>
    <property type="match status" value="2"/>
</dbReference>
<feature type="region of interest" description="Disordered" evidence="3">
    <location>
        <begin position="255"/>
        <end position="469"/>
    </location>
</feature>
<feature type="compositionally biased region" description="Basic residues" evidence="3">
    <location>
        <begin position="261"/>
        <end position="287"/>
    </location>
</feature>
<evidence type="ECO:0000256" key="3">
    <source>
        <dbReference type="SAM" id="MobiDB-lite"/>
    </source>
</evidence>
<keyword evidence="2" id="KW-0862">Zinc</keyword>
<dbReference type="Gene3D" id="1.10.1170.10">
    <property type="entry name" value="Inhibitor Of Apoptosis Protein (2mihbC-IAP-1), Chain A"/>
    <property type="match status" value="2"/>
</dbReference>
<feature type="compositionally biased region" description="Polar residues" evidence="3">
    <location>
        <begin position="391"/>
        <end position="405"/>
    </location>
</feature>
<keyword evidence="1" id="KW-0479">Metal-binding</keyword>
<dbReference type="SMART" id="SM00238">
    <property type="entry name" value="BIR"/>
    <property type="match status" value="2"/>
</dbReference>
<feature type="compositionally biased region" description="Low complexity" evidence="3">
    <location>
        <begin position="316"/>
        <end position="326"/>
    </location>
</feature>
<evidence type="ECO:0000256" key="1">
    <source>
        <dbReference type="ARBA" id="ARBA00022723"/>
    </source>
</evidence>
<organism evidence="4 5">
    <name type="scientific">Exophiala oligosperma</name>
    <dbReference type="NCBI Taxonomy" id="215243"/>
    <lineage>
        <taxon>Eukaryota</taxon>
        <taxon>Fungi</taxon>
        <taxon>Dikarya</taxon>
        <taxon>Ascomycota</taxon>
        <taxon>Pezizomycotina</taxon>
        <taxon>Eurotiomycetes</taxon>
        <taxon>Chaetothyriomycetidae</taxon>
        <taxon>Chaetothyriales</taxon>
        <taxon>Herpotrichiellaceae</taxon>
        <taxon>Exophiala</taxon>
    </lineage>
</organism>
<keyword evidence="5" id="KW-1185">Reference proteome</keyword>
<dbReference type="InterPro" id="IPR001370">
    <property type="entry name" value="BIR_rpt"/>
</dbReference>
<dbReference type="InterPro" id="IPR051190">
    <property type="entry name" value="Baculoviral_IAP"/>
</dbReference>
<reference evidence="4 5" key="1">
    <citation type="submission" date="2015-01" db="EMBL/GenBank/DDBJ databases">
        <title>The Genome Sequence of Exophiala oligosperma CBS72588.</title>
        <authorList>
            <consortium name="The Broad Institute Genomics Platform"/>
            <person name="Cuomo C."/>
            <person name="de Hoog S."/>
            <person name="Gorbushina A."/>
            <person name="Stielow B."/>
            <person name="Teixiera M."/>
            <person name="Abouelleil A."/>
            <person name="Chapman S.B."/>
            <person name="Priest M."/>
            <person name="Young S.K."/>
            <person name="Wortman J."/>
            <person name="Nusbaum C."/>
            <person name="Birren B."/>
        </authorList>
    </citation>
    <scope>NUCLEOTIDE SEQUENCE [LARGE SCALE GENOMIC DNA]</scope>
    <source>
        <strain evidence="4 5">CBS 72588</strain>
    </source>
</reference>
<name>A0A0D2DU90_9EURO</name>
<dbReference type="OrthoDB" id="2196114at2759"/>
<dbReference type="SUPFAM" id="SSF57924">
    <property type="entry name" value="Inhibitor of apoptosis (IAP) repeat"/>
    <property type="match status" value="2"/>
</dbReference>
<gene>
    <name evidence="4" type="ORF">PV06_02374</name>
</gene>
<dbReference type="STRING" id="215243.A0A0D2DU90"/>
<proteinExistence type="predicted"/>
<feature type="compositionally biased region" description="Low complexity" evidence="3">
    <location>
        <begin position="205"/>
        <end position="216"/>
    </location>
</feature>
<dbReference type="GeneID" id="27354448"/>
<dbReference type="Pfam" id="PF00653">
    <property type="entry name" value="BIR"/>
    <property type="match status" value="2"/>
</dbReference>
<feature type="region of interest" description="Disordered" evidence="3">
    <location>
        <begin position="185"/>
        <end position="239"/>
    </location>
</feature>
<accession>A0A0D2DU90</accession>
<dbReference type="PROSITE" id="PS50143">
    <property type="entry name" value="BIR_REPEAT_2"/>
    <property type="match status" value="2"/>
</dbReference>
<dbReference type="PANTHER" id="PTHR46771">
    <property type="entry name" value="DETERIN"/>
    <property type="match status" value="1"/>
</dbReference>
<dbReference type="Proteomes" id="UP000053342">
    <property type="component" value="Unassembled WGS sequence"/>
</dbReference>